<accession>A0A2G5H871</accession>
<evidence type="ECO:0000313" key="3">
    <source>
        <dbReference type="Proteomes" id="UP000230605"/>
    </source>
</evidence>
<dbReference type="AlphaFoldDB" id="A0A2G5H871"/>
<evidence type="ECO:0000256" key="1">
    <source>
        <dbReference type="SAM" id="MobiDB-lite"/>
    </source>
</evidence>
<gene>
    <name evidence="2" type="ORF">CB0940_07960</name>
</gene>
<dbReference type="EMBL" id="LKMD01000108">
    <property type="protein sequence ID" value="PIA88721.1"/>
    <property type="molecule type" value="Genomic_DNA"/>
</dbReference>
<name>A0A2G5H871_CERBT</name>
<organism evidence="2 3">
    <name type="scientific">Cercospora beticola</name>
    <name type="common">Sugarbeet leaf spot fungus</name>
    <dbReference type="NCBI Taxonomy" id="122368"/>
    <lineage>
        <taxon>Eukaryota</taxon>
        <taxon>Fungi</taxon>
        <taxon>Dikarya</taxon>
        <taxon>Ascomycota</taxon>
        <taxon>Pezizomycotina</taxon>
        <taxon>Dothideomycetes</taxon>
        <taxon>Dothideomycetidae</taxon>
        <taxon>Mycosphaerellales</taxon>
        <taxon>Mycosphaerellaceae</taxon>
        <taxon>Cercospora</taxon>
    </lineage>
</organism>
<feature type="region of interest" description="Disordered" evidence="1">
    <location>
        <begin position="109"/>
        <end position="149"/>
    </location>
</feature>
<feature type="compositionally biased region" description="Low complexity" evidence="1">
    <location>
        <begin position="42"/>
        <end position="56"/>
    </location>
</feature>
<feature type="region of interest" description="Disordered" evidence="1">
    <location>
        <begin position="19"/>
        <end position="94"/>
    </location>
</feature>
<feature type="compositionally biased region" description="Low complexity" evidence="1">
    <location>
        <begin position="135"/>
        <end position="149"/>
    </location>
</feature>
<reference evidence="2 3" key="1">
    <citation type="submission" date="2015-10" db="EMBL/GenBank/DDBJ databases">
        <title>The cercosporin biosynthetic gene cluster was horizontally transferred to several fungal lineages and shown to be expanded in Cercospora beticola based on microsynteny with recipient genomes.</title>
        <authorList>
            <person name="De Jonge R."/>
            <person name="Ebert M.K."/>
            <person name="Suttle J.C."/>
            <person name="Jurick Ii W.M."/>
            <person name="Secor G.A."/>
            <person name="Thomma B.P."/>
            <person name="Van De Peer Y."/>
            <person name="Bolton M.D."/>
        </authorList>
    </citation>
    <scope>NUCLEOTIDE SEQUENCE [LARGE SCALE GENOMIC DNA]</scope>
    <source>
        <strain evidence="2 3">09-40</strain>
    </source>
</reference>
<feature type="compositionally biased region" description="Low complexity" evidence="1">
    <location>
        <begin position="109"/>
        <end position="118"/>
    </location>
</feature>
<proteinExistence type="predicted"/>
<comment type="caution">
    <text evidence="2">The sequence shown here is derived from an EMBL/GenBank/DDBJ whole genome shotgun (WGS) entry which is preliminary data.</text>
</comment>
<dbReference type="Proteomes" id="UP000230605">
    <property type="component" value="Chromosome 5"/>
</dbReference>
<evidence type="ECO:0000313" key="2">
    <source>
        <dbReference type="EMBL" id="PIA88721.1"/>
    </source>
</evidence>
<sequence>MMSAPIALHLSSGIVIASPRPKLTTDDHPNQSSTYLHRRHGPSNSSGNNGSIASPPYASEQHPNPHSSCCCTAAPTPHQQPQFERERRSSCIPRRISRAGTMARAVASARSARGSGAAPTPEATCRRRRAAGQTGCRARAAPGGAAAMGGAEQATARGAAARGAAARGGAAARSASQRAPRVHPAIAQYGQLERQEGISAGMQGGGARRPRCRCGGGAGACHIHCSTRQTHLRGLGWLGQGA</sequence>
<protein>
    <submittedName>
        <fullName evidence="2">Uncharacterized protein</fullName>
    </submittedName>
</protein>